<evidence type="ECO:0000313" key="4">
    <source>
        <dbReference type="Proteomes" id="UP000564644"/>
    </source>
</evidence>
<sequence length="186" mass="19802">MDIAIIAGSNRQDSVSSRIARRVEQEIQEKGHRTFRFDLHGKPLPFYSPDDWQSSHPGLAEFKQAVAQSDAIVLATPEYHGSFSGVLKNALDHLSQDHFRGKAVLAISAAGGPIGVSSLQQLQAIVRGLHGINSPEWISVGGGEATAWDGDAGGSSGPGAAIRQRIVRATDTFLELAAKVRPQVTA</sequence>
<evidence type="ECO:0000256" key="1">
    <source>
        <dbReference type="ARBA" id="ARBA00009428"/>
    </source>
</evidence>
<dbReference type="SUPFAM" id="SSF52218">
    <property type="entry name" value="Flavoproteins"/>
    <property type="match status" value="1"/>
</dbReference>
<evidence type="ECO:0000259" key="2">
    <source>
        <dbReference type="Pfam" id="PF03358"/>
    </source>
</evidence>
<comment type="caution">
    <text evidence="3">The sequence shown here is derived from an EMBL/GenBank/DDBJ whole genome shotgun (WGS) entry which is preliminary data.</text>
</comment>
<evidence type="ECO:0000313" key="3">
    <source>
        <dbReference type="EMBL" id="MBB6733667.1"/>
    </source>
</evidence>
<dbReference type="EMBL" id="JACJVO010000028">
    <property type="protein sequence ID" value="MBB6733667.1"/>
    <property type="molecule type" value="Genomic_DNA"/>
</dbReference>
<dbReference type="InterPro" id="IPR050712">
    <property type="entry name" value="NAD(P)H-dep_reductase"/>
</dbReference>
<name>A0A7X0SPA1_9BACL</name>
<dbReference type="Proteomes" id="UP000564644">
    <property type="component" value="Unassembled WGS sequence"/>
</dbReference>
<dbReference type="PANTHER" id="PTHR30543:SF21">
    <property type="entry name" value="NAD(P)H-DEPENDENT FMN REDUCTASE LOT6"/>
    <property type="match status" value="1"/>
</dbReference>
<organism evidence="3 4">
    <name type="scientific">Cohnella zeiphila</name>
    <dbReference type="NCBI Taxonomy" id="2761120"/>
    <lineage>
        <taxon>Bacteria</taxon>
        <taxon>Bacillati</taxon>
        <taxon>Bacillota</taxon>
        <taxon>Bacilli</taxon>
        <taxon>Bacillales</taxon>
        <taxon>Paenibacillaceae</taxon>
        <taxon>Cohnella</taxon>
    </lineage>
</organism>
<dbReference type="PANTHER" id="PTHR30543">
    <property type="entry name" value="CHROMATE REDUCTASE"/>
    <property type="match status" value="1"/>
</dbReference>
<dbReference type="RefSeq" id="WP_185131321.1">
    <property type="nucleotide sequence ID" value="NZ_JACJVO010000028.1"/>
</dbReference>
<dbReference type="GO" id="GO:0016491">
    <property type="term" value="F:oxidoreductase activity"/>
    <property type="evidence" value="ECO:0007669"/>
    <property type="project" value="InterPro"/>
</dbReference>
<dbReference type="Pfam" id="PF03358">
    <property type="entry name" value="FMN_red"/>
    <property type="match status" value="1"/>
</dbReference>
<gene>
    <name evidence="3" type="ORF">H7C18_22335</name>
</gene>
<comment type="similarity">
    <text evidence="1">Belongs to the azoreductase type 2 family.</text>
</comment>
<dbReference type="InterPro" id="IPR005025">
    <property type="entry name" value="FMN_Rdtase-like_dom"/>
</dbReference>
<proteinExistence type="inferred from homology"/>
<reference evidence="3 4" key="1">
    <citation type="submission" date="2020-08" db="EMBL/GenBank/DDBJ databases">
        <title>Cohnella phylogeny.</title>
        <authorList>
            <person name="Dunlap C."/>
        </authorList>
    </citation>
    <scope>NUCLEOTIDE SEQUENCE [LARGE SCALE GENOMIC DNA]</scope>
    <source>
        <strain evidence="3 4">CBP 2801</strain>
    </source>
</reference>
<dbReference type="GO" id="GO:0010181">
    <property type="term" value="F:FMN binding"/>
    <property type="evidence" value="ECO:0007669"/>
    <property type="project" value="TreeGrafter"/>
</dbReference>
<dbReference type="Gene3D" id="3.40.50.360">
    <property type="match status" value="1"/>
</dbReference>
<protein>
    <submittedName>
        <fullName evidence="3">NAD(P)H-dependent oxidoreductase</fullName>
    </submittedName>
</protein>
<dbReference type="GO" id="GO:0005829">
    <property type="term" value="C:cytosol"/>
    <property type="evidence" value="ECO:0007669"/>
    <property type="project" value="TreeGrafter"/>
</dbReference>
<keyword evidence="4" id="KW-1185">Reference proteome</keyword>
<accession>A0A7X0SPA1</accession>
<dbReference type="AlphaFoldDB" id="A0A7X0SPA1"/>
<feature type="domain" description="NADPH-dependent FMN reductase-like" evidence="2">
    <location>
        <begin position="1"/>
        <end position="142"/>
    </location>
</feature>
<dbReference type="InterPro" id="IPR029039">
    <property type="entry name" value="Flavoprotein-like_sf"/>
</dbReference>